<proteinExistence type="predicted"/>
<dbReference type="OrthoDB" id="2410838at2759"/>
<protein>
    <recommendedName>
        <fullName evidence="4">RING-type domain-containing protein</fullName>
    </recommendedName>
</protein>
<evidence type="ECO:0000256" key="1">
    <source>
        <dbReference type="SAM" id="MobiDB-lite"/>
    </source>
</evidence>
<dbReference type="Proteomes" id="UP000439903">
    <property type="component" value="Unassembled WGS sequence"/>
</dbReference>
<organism evidence="2 3">
    <name type="scientific">Gigaspora margarita</name>
    <dbReference type="NCBI Taxonomy" id="4874"/>
    <lineage>
        <taxon>Eukaryota</taxon>
        <taxon>Fungi</taxon>
        <taxon>Fungi incertae sedis</taxon>
        <taxon>Mucoromycota</taxon>
        <taxon>Glomeromycotina</taxon>
        <taxon>Glomeromycetes</taxon>
        <taxon>Diversisporales</taxon>
        <taxon>Gigasporaceae</taxon>
        <taxon>Gigaspora</taxon>
    </lineage>
</organism>
<name>A0A8H3XE42_GIGMA</name>
<gene>
    <name evidence="2" type="ORF">F8M41_003585</name>
</gene>
<dbReference type="EMBL" id="WTPW01001313">
    <property type="protein sequence ID" value="KAF0443231.1"/>
    <property type="molecule type" value="Genomic_DNA"/>
</dbReference>
<accession>A0A8H3XE42</accession>
<dbReference type="SUPFAM" id="SSF57850">
    <property type="entry name" value="RING/U-box"/>
    <property type="match status" value="1"/>
</dbReference>
<feature type="region of interest" description="Disordered" evidence="1">
    <location>
        <begin position="92"/>
        <end position="122"/>
    </location>
</feature>
<dbReference type="AlphaFoldDB" id="A0A8H3XE42"/>
<reference evidence="2 3" key="1">
    <citation type="journal article" date="2019" name="Environ. Microbiol.">
        <title>At the nexus of three kingdoms: the genome of the mycorrhizal fungus Gigaspora margarita provides insights into plant, endobacterial and fungal interactions.</title>
        <authorList>
            <person name="Venice F."/>
            <person name="Ghignone S."/>
            <person name="Salvioli di Fossalunga A."/>
            <person name="Amselem J."/>
            <person name="Novero M."/>
            <person name="Xianan X."/>
            <person name="Sedzielewska Toro K."/>
            <person name="Morin E."/>
            <person name="Lipzen A."/>
            <person name="Grigoriev I.V."/>
            <person name="Henrissat B."/>
            <person name="Martin F.M."/>
            <person name="Bonfante P."/>
        </authorList>
    </citation>
    <scope>NUCLEOTIDE SEQUENCE [LARGE SCALE GENOMIC DNA]</scope>
    <source>
        <strain evidence="2 3">BEG34</strain>
    </source>
</reference>
<keyword evidence="3" id="KW-1185">Reference proteome</keyword>
<comment type="caution">
    <text evidence="2">The sequence shown here is derived from an EMBL/GenBank/DDBJ whole genome shotgun (WGS) entry which is preliminary data.</text>
</comment>
<sequence length="122" mass="14144">MSKNVSYLKNLALNILKNSFPKVIAESVEVLELDPCSKYKEELFLYELKKPFTILICEHIYHYSCLEDYIKDLSQCLEYAIENEFIDYAHYSSTSKPSSQDQAQNTSDPMQITPQMTQITSN</sequence>
<evidence type="ECO:0008006" key="4">
    <source>
        <dbReference type="Google" id="ProtNLM"/>
    </source>
</evidence>
<evidence type="ECO:0000313" key="2">
    <source>
        <dbReference type="EMBL" id="KAF0443231.1"/>
    </source>
</evidence>
<evidence type="ECO:0000313" key="3">
    <source>
        <dbReference type="Proteomes" id="UP000439903"/>
    </source>
</evidence>